<dbReference type="GO" id="GO:0005737">
    <property type="term" value="C:cytoplasm"/>
    <property type="evidence" value="ECO:0007669"/>
    <property type="project" value="TreeGrafter"/>
</dbReference>
<proteinExistence type="predicted"/>
<protein>
    <recommendedName>
        <fullName evidence="1">MOFRL-associated domain-containing protein</fullName>
    </recommendedName>
</protein>
<dbReference type="SUPFAM" id="SSF82544">
    <property type="entry name" value="GckA/TtuD-like"/>
    <property type="match status" value="1"/>
</dbReference>
<evidence type="ECO:0000313" key="2">
    <source>
        <dbReference type="EMBL" id="VEL10893.1"/>
    </source>
</evidence>
<dbReference type="PANTHER" id="PTHR12227">
    <property type="entry name" value="GLYCERATE KINASE"/>
    <property type="match status" value="1"/>
</dbReference>
<sequence>MNVFLIFCQLNSVRSCLDEMKAGGLARKAYPAQVLGLILSDVIGDSLEIIASGPTVINSQWPEDRRRAEAINVLRKYNVLEKVSVGEFRRSLRLA</sequence>
<dbReference type="InterPro" id="IPR025286">
    <property type="entry name" value="MOFRL_assoc_dom"/>
</dbReference>
<dbReference type="AlphaFoldDB" id="A0A3S5CIG6"/>
<feature type="domain" description="MOFRL-associated" evidence="1">
    <location>
        <begin position="9"/>
        <end position="84"/>
    </location>
</feature>
<dbReference type="Proteomes" id="UP000784294">
    <property type="component" value="Unassembled WGS sequence"/>
</dbReference>
<accession>A0A3S5CIG6</accession>
<gene>
    <name evidence="2" type="ORF">PXEA_LOCUS4333</name>
</gene>
<dbReference type="EMBL" id="CAAALY010010224">
    <property type="protein sequence ID" value="VEL10893.1"/>
    <property type="molecule type" value="Genomic_DNA"/>
</dbReference>
<dbReference type="PANTHER" id="PTHR12227:SF0">
    <property type="entry name" value="GLYCERATE KINASE"/>
    <property type="match status" value="1"/>
</dbReference>
<keyword evidence="3" id="KW-1185">Reference proteome</keyword>
<dbReference type="Pfam" id="PF13660">
    <property type="entry name" value="DUF4147"/>
    <property type="match status" value="1"/>
</dbReference>
<evidence type="ECO:0000313" key="3">
    <source>
        <dbReference type="Proteomes" id="UP000784294"/>
    </source>
</evidence>
<dbReference type="InterPro" id="IPR039760">
    <property type="entry name" value="MOFRL_protein"/>
</dbReference>
<organism evidence="2 3">
    <name type="scientific">Protopolystoma xenopodis</name>
    <dbReference type="NCBI Taxonomy" id="117903"/>
    <lineage>
        <taxon>Eukaryota</taxon>
        <taxon>Metazoa</taxon>
        <taxon>Spiralia</taxon>
        <taxon>Lophotrochozoa</taxon>
        <taxon>Platyhelminthes</taxon>
        <taxon>Monogenea</taxon>
        <taxon>Polyopisthocotylea</taxon>
        <taxon>Polystomatidea</taxon>
        <taxon>Polystomatidae</taxon>
        <taxon>Protopolystoma</taxon>
    </lineage>
</organism>
<dbReference type="GO" id="GO:0008887">
    <property type="term" value="F:glycerate kinase activity"/>
    <property type="evidence" value="ECO:0007669"/>
    <property type="project" value="InterPro"/>
</dbReference>
<dbReference type="InterPro" id="IPR038614">
    <property type="entry name" value="GK_N_sf"/>
</dbReference>
<name>A0A3S5CIG6_9PLAT</name>
<dbReference type="Gene3D" id="3.40.50.10180">
    <property type="entry name" value="Glycerate kinase, MOFRL-like N-terminal domain"/>
    <property type="match status" value="1"/>
</dbReference>
<evidence type="ECO:0000259" key="1">
    <source>
        <dbReference type="Pfam" id="PF13660"/>
    </source>
</evidence>
<dbReference type="OrthoDB" id="44918at2759"/>
<comment type="caution">
    <text evidence="2">The sequence shown here is derived from an EMBL/GenBank/DDBJ whole genome shotgun (WGS) entry which is preliminary data.</text>
</comment>
<reference evidence="2" key="1">
    <citation type="submission" date="2018-11" db="EMBL/GenBank/DDBJ databases">
        <authorList>
            <consortium name="Pathogen Informatics"/>
        </authorList>
    </citation>
    <scope>NUCLEOTIDE SEQUENCE</scope>
</reference>